<comment type="subcellular location">
    <subcellularLocation>
        <location evidence="1">Membrane</location>
        <topology evidence="1">Multi-pass membrane protein</topology>
    </subcellularLocation>
</comment>
<gene>
    <name evidence="7" type="primary">AUGUSTUS-3.0.2_05491</name>
    <name evidence="7" type="ORF">TcasGA2_TC005491</name>
</gene>
<dbReference type="Pfam" id="PF07690">
    <property type="entry name" value="MFS_1"/>
    <property type="match status" value="1"/>
</dbReference>
<dbReference type="InParanoid" id="D6WY04"/>
<dbReference type="InterPro" id="IPR036259">
    <property type="entry name" value="MFS_trans_sf"/>
</dbReference>
<keyword evidence="3 5" id="KW-1133">Transmembrane helix</keyword>
<dbReference type="EMBL" id="KQ971362">
    <property type="protein sequence ID" value="EFA07916.2"/>
    <property type="molecule type" value="Genomic_DNA"/>
</dbReference>
<evidence type="ECO:0000256" key="2">
    <source>
        <dbReference type="ARBA" id="ARBA00022692"/>
    </source>
</evidence>
<feature type="transmembrane region" description="Helical" evidence="5">
    <location>
        <begin position="387"/>
        <end position="405"/>
    </location>
</feature>
<feature type="transmembrane region" description="Helical" evidence="5">
    <location>
        <begin position="114"/>
        <end position="135"/>
    </location>
</feature>
<dbReference type="InterPro" id="IPR020846">
    <property type="entry name" value="MFS_dom"/>
</dbReference>
<feature type="transmembrane region" description="Helical" evidence="5">
    <location>
        <begin position="147"/>
        <end position="164"/>
    </location>
</feature>
<evidence type="ECO:0000256" key="4">
    <source>
        <dbReference type="ARBA" id="ARBA00023136"/>
    </source>
</evidence>
<dbReference type="PANTHER" id="PTHR11662:SF415">
    <property type="entry name" value="AT30085P-RELATED"/>
    <property type="match status" value="1"/>
</dbReference>
<dbReference type="PROSITE" id="PS50850">
    <property type="entry name" value="MFS"/>
    <property type="match status" value="1"/>
</dbReference>
<dbReference type="AlphaFoldDB" id="D6WY04"/>
<reference evidence="7 8" key="1">
    <citation type="journal article" date="2008" name="Nature">
        <title>The genome of the model beetle and pest Tribolium castaneum.</title>
        <authorList>
            <consortium name="Tribolium Genome Sequencing Consortium"/>
            <person name="Richards S."/>
            <person name="Gibbs R.A."/>
            <person name="Weinstock G.M."/>
            <person name="Brown S.J."/>
            <person name="Denell R."/>
            <person name="Beeman R.W."/>
            <person name="Gibbs R."/>
            <person name="Beeman R.W."/>
            <person name="Brown S.J."/>
            <person name="Bucher G."/>
            <person name="Friedrich M."/>
            <person name="Grimmelikhuijzen C.J."/>
            <person name="Klingler M."/>
            <person name="Lorenzen M."/>
            <person name="Richards S."/>
            <person name="Roth S."/>
            <person name="Schroder R."/>
            <person name="Tautz D."/>
            <person name="Zdobnov E.M."/>
            <person name="Muzny D."/>
            <person name="Gibbs R.A."/>
            <person name="Weinstock G.M."/>
            <person name="Attaway T."/>
            <person name="Bell S."/>
            <person name="Buhay C.J."/>
            <person name="Chandrabose M.N."/>
            <person name="Chavez D."/>
            <person name="Clerk-Blankenburg K.P."/>
            <person name="Cree A."/>
            <person name="Dao M."/>
            <person name="Davis C."/>
            <person name="Chacko J."/>
            <person name="Dinh H."/>
            <person name="Dugan-Rocha S."/>
            <person name="Fowler G."/>
            <person name="Garner T.T."/>
            <person name="Garnes J."/>
            <person name="Gnirke A."/>
            <person name="Hawes A."/>
            <person name="Hernandez J."/>
            <person name="Hines S."/>
            <person name="Holder M."/>
            <person name="Hume J."/>
            <person name="Jhangiani S.N."/>
            <person name="Joshi V."/>
            <person name="Khan Z.M."/>
            <person name="Jackson L."/>
            <person name="Kovar C."/>
            <person name="Kowis A."/>
            <person name="Lee S."/>
            <person name="Lewis L.R."/>
            <person name="Margolis J."/>
            <person name="Morgan M."/>
            <person name="Nazareth L.V."/>
            <person name="Nguyen N."/>
            <person name="Okwuonu G."/>
            <person name="Parker D."/>
            <person name="Richards S."/>
            <person name="Ruiz S.J."/>
            <person name="Santibanez J."/>
            <person name="Savard J."/>
            <person name="Scherer S.E."/>
            <person name="Schneider B."/>
            <person name="Sodergren E."/>
            <person name="Tautz D."/>
            <person name="Vattahil S."/>
            <person name="Villasana D."/>
            <person name="White C.S."/>
            <person name="Wright R."/>
            <person name="Park Y."/>
            <person name="Beeman R.W."/>
            <person name="Lord J."/>
            <person name="Oppert B."/>
            <person name="Lorenzen M."/>
            <person name="Brown S."/>
            <person name="Wang L."/>
            <person name="Savard J."/>
            <person name="Tautz D."/>
            <person name="Richards S."/>
            <person name="Weinstock G."/>
            <person name="Gibbs R.A."/>
            <person name="Liu Y."/>
            <person name="Worley K."/>
            <person name="Weinstock G."/>
            <person name="Elsik C.G."/>
            <person name="Reese J.T."/>
            <person name="Elhaik E."/>
            <person name="Landan G."/>
            <person name="Graur D."/>
            <person name="Arensburger P."/>
            <person name="Atkinson P."/>
            <person name="Beeman R.W."/>
            <person name="Beidler J."/>
            <person name="Brown S.J."/>
            <person name="Demuth J.P."/>
            <person name="Drury D.W."/>
            <person name="Du Y.Z."/>
            <person name="Fujiwara H."/>
            <person name="Lorenzen M."/>
            <person name="Maselli V."/>
            <person name="Osanai M."/>
            <person name="Park Y."/>
            <person name="Robertson H.M."/>
            <person name="Tu Z."/>
            <person name="Wang J.J."/>
            <person name="Wang S."/>
            <person name="Richards S."/>
            <person name="Song H."/>
            <person name="Zhang L."/>
            <person name="Sodergren E."/>
            <person name="Werner D."/>
            <person name="Stanke M."/>
            <person name="Morgenstern B."/>
            <person name="Solovyev V."/>
            <person name="Kosarev P."/>
            <person name="Brown G."/>
            <person name="Chen H.C."/>
            <person name="Ermolaeva O."/>
            <person name="Hlavina W."/>
            <person name="Kapustin Y."/>
            <person name="Kiryutin B."/>
            <person name="Kitts P."/>
            <person name="Maglott D."/>
            <person name="Pruitt K."/>
            <person name="Sapojnikov V."/>
            <person name="Souvorov A."/>
            <person name="Mackey A.J."/>
            <person name="Waterhouse R.M."/>
            <person name="Wyder S."/>
            <person name="Zdobnov E.M."/>
            <person name="Zdobnov E.M."/>
            <person name="Wyder S."/>
            <person name="Kriventseva E.V."/>
            <person name="Kadowaki T."/>
            <person name="Bork P."/>
            <person name="Aranda M."/>
            <person name="Bao R."/>
            <person name="Beermann A."/>
            <person name="Berns N."/>
            <person name="Bolognesi R."/>
            <person name="Bonneton F."/>
            <person name="Bopp D."/>
            <person name="Brown S.J."/>
            <person name="Bucher G."/>
            <person name="Butts T."/>
            <person name="Chaumot A."/>
            <person name="Denell R.E."/>
            <person name="Ferrier D.E."/>
            <person name="Friedrich M."/>
            <person name="Gordon C.M."/>
            <person name="Jindra M."/>
            <person name="Klingler M."/>
            <person name="Lan Q."/>
            <person name="Lattorff H.M."/>
            <person name="Laudet V."/>
            <person name="von Levetsow C."/>
            <person name="Liu Z."/>
            <person name="Lutz R."/>
            <person name="Lynch J.A."/>
            <person name="da Fonseca R.N."/>
            <person name="Posnien N."/>
            <person name="Reuter R."/>
            <person name="Roth S."/>
            <person name="Savard J."/>
            <person name="Schinko J.B."/>
            <person name="Schmitt C."/>
            <person name="Schoppmeier M."/>
            <person name="Schroder R."/>
            <person name="Shippy T.D."/>
            <person name="Simonnet F."/>
            <person name="Marques-Souza H."/>
            <person name="Tautz D."/>
            <person name="Tomoyasu Y."/>
            <person name="Trauner J."/>
            <person name="Van der Zee M."/>
            <person name="Vervoort M."/>
            <person name="Wittkopp N."/>
            <person name="Wimmer E.A."/>
            <person name="Yang X."/>
            <person name="Jones A.K."/>
            <person name="Sattelle D.B."/>
            <person name="Ebert P.R."/>
            <person name="Nelson D."/>
            <person name="Scott J.G."/>
            <person name="Beeman R.W."/>
            <person name="Muthukrishnan S."/>
            <person name="Kramer K.J."/>
            <person name="Arakane Y."/>
            <person name="Beeman R.W."/>
            <person name="Zhu Q."/>
            <person name="Hogenkamp D."/>
            <person name="Dixit R."/>
            <person name="Oppert B."/>
            <person name="Jiang H."/>
            <person name="Zou Z."/>
            <person name="Marshall J."/>
            <person name="Elpidina E."/>
            <person name="Vinokurov K."/>
            <person name="Oppert C."/>
            <person name="Zou Z."/>
            <person name="Evans J."/>
            <person name="Lu Z."/>
            <person name="Zhao P."/>
            <person name="Sumathipala N."/>
            <person name="Altincicek B."/>
            <person name="Vilcinskas A."/>
            <person name="Williams M."/>
            <person name="Hultmark D."/>
            <person name="Hetru C."/>
            <person name="Jiang H."/>
            <person name="Grimmelikhuijzen C.J."/>
            <person name="Hauser F."/>
            <person name="Cazzamali G."/>
            <person name="Williamson M."/>
            <person name="Park Y."/>
            <person name="Li B."/>
            <person name="Tanaka Y."/>
            <person name="Predel R."/>
            <person name="Neupert S."/>
            <person name="Schachtner J."/>
            <person name="Verleyen P."/>
            <person name="Raible F."/>
            <person name="Bork P."/>
            <person name="Friedrich M."/>
            <person name="Walden K.K."/>
            <person name="Robertson H.M."/>
            <person name="Angeli S."/>
            <person name="Foret S."/>
            <person name="Bucher G."/>
            <person name="Schuetz S."/>
            <person name="Maleszka R."/>
            <person name="Wimmer E.A."/>
            <person name="Beeman R.W."/>
            <person name="Lorenzen M."/>
            <person name="Tomoyasu Y."/>
            <person name="Miller S.C."/>
            <person name="Grossmann D."/>
            <person name="Bucher G."/>
        </authorList>
    </citation>
    <scope>NUCLEOTIDE SEQUENCE [LARGE SCALE GENOMIC DNA]</scope>
    <source>
        <strain evidence="7 8">Georgia GA2</strain>
    </source>
</reference>
<dbReference type="InterPro" id="IPR050382">
    <property type="entry name" value="MFS_Na/Anion_cotransporter"/>
</dbReference>
<dbReference type="SUPFAM" id="SSF103473">
    <property type="entry name" value="MFS general substrate transporter"/>
    <property type="match status" value="1"/>
</dbReference>
<feature type="transmembrane region" description="Helical" evidence="5">
    <location>
        <begin position="89"/>
        <end position="108"/>
    </location>
</feature>
<keyword evidence="2 5" id="KW-0812">Transmembrane</keyword>
<feature type="transmembrane region" description="Helical" evidence="5">
    <location>
        <begin position="449"/>
        <end position="473"/>
    </location>
</feature>
<dbReference type="HOGENOM" id="CLU_001265_5_0_1"/>
<dbReference type="FunFam" id="1.20.1250.20:FF:000423">
    <property type="entry name" value="Putative inorganic phosphate cotransporter-like Protein"/>
    <property type="match status" value="1"/>
</dbReference>
<dbReference type="eggNOG" id="KOG2532">
    <property type="taxonomic scope" value="Eukaryota"/>
</dbReference>
<dbReference type="FunFam" id="1.20.1250.20:FF:000058">
    <property type="entry name" value="ascorbate transporter, chloroplastic isoform X1"/>
    <property type="match status" value="1"/>
</dbReference>
<dbReference type="InterPro" id="IPR011701">
    <property type="entry name" value="MFS"/>
</dbReference>
<organism evidence="7 8">
    <name type="scientific">Tribolium castaneum</name>
    <name type="common">Red flour beetle</name>
    <dbReference type="NCBI Taxonomy" id="7070"/>
    <lineage>
        <taxon>Eukaryota</taxon>
        <taxon>Metazoa</taxon>
        <taxon>Ecdysozoa</taxon>
        <taxon>Arthropoda</taxon>
        <taxon>Hexapoda</taxon>
        <taxon>Insecta</taxon>
        <taxon>Pterygota</taxon>
        <taxon>Neoptera</taxon>
        <taxon>Endopterygota</taxon>
        <taxon>Coleoptera</taxon>
        <taxon>Polyphaga</taxon>
        <taxon>Cucujiformia</taxon>
        <taxon>Tenebrionidae</taxon>
        <taxon>Tenebrionidae incertae sedis</taxon>
        <taxon>Tribolium</taxon>
    </lineage>
</organism>
<dbReference type="PROSITE" id="PS00217">
    <property type="entry name" value="SUGAR_TRANSPORT_2"/>
    <property type="match status" value="1"/>
</dbReference>
<dbReference type="Gene3D" id="1.20.1250.20">
    <property type="entry name" value="MFS general substrate transporter like domains"/>
    <property type="match status" value="2"/>
</dbReference>
<proteinExistence type="predicted"/>
<name>D6WY04_TRICA</name>
<feature type="transmembrane region" description="Helical" evidence="5">
    <location>
        <begin position="176"/>
        <end position="195"/>
    </location>
</feature>
<evidence type="ECO:0000256" key="3">
    <source>
        <dbReference type="ARBA" id="ARBA00022989"/>
    </source>
</evidence>
<dbReference type="STRING" id="7070.D6WY04"/>
<feature type="transmembrane region" description="Helical" evidence="5">
    <location>
        <begin position="322"/>
        <end position="340"/>
    </location>
</feature>
<feature type="transmembrane region" description="Helical" evidence="5">
    <location>
        <begin position="417"/>
        <end position="437"/>
    </location>
</feature>
<keyword evidence="8" id="KW-1185">Reference proteome</keyword>
<feature type="transmembrane region" description="Helical" evidence="5">
    <location>
        <begin position="12"/>
        <end position="33"/>
    </location>
</feature>
<dbReference type="Proteomes" id="UP000007266">
    <property type="component" value="Linkage group 8"/>
</dbReference>
<sequence>MEDSKLDKKGYFIPQRYVVALLTMVALTVVYMMRISVPVSSRHMVAPMNATRANFSTCPEPSPVVKTSYHIQDIVFPWTTQKQLIIKHCFFAGYFIGHFPGGIISDLYGGKHVMSVAILVSSLITLLTPIVFKAINGELILVSITKVLRGISIGMIFPSAHSIISQWCPARDRGKITGIIFAATQWSVTINNVVTEHLIMTMESWSSSYYLYGSMGVVLLLVWLLFASSHPDNCPYLTQKEYNYLKEELGKKSRKKCFIVVLADHVQYGPKPVPWARLLQSLPLWSLVLAQIGHTWIWHGLESDLPKYLRDVLKADILHRDLMASIPYAFMGLTTIFMGYVSDYLINRNNSTITTLRKALTTFGAMGPGIFIVAAGYNGYVSCNRTTAAIIFTFGLCIMSCYYAGTRVNCFDLAPNYSGIVMALANGFGALPGIVAPEVTAIFTKHASVYGWMFVFWIDLGVLAVTNMVFVFFGSAEEQPWNRASGAELDENYSQESTEAN</sequence>
<keyword evidence="4 5" id="KW-0472">Membrane</keyword>
<dbReference type="OrthoDB" id="2985014at2759"/>
<evidence type="ECO:0000259" key="6">
    <source>
        <dbReference type="PROSITE" id="PS50850"/>
    </source>
</evidence>
<dbReference type="GO" id="GO:0022857">
    <property type="term" value="F:transmembrane transporter activity"/>
    <property type="evidence" value="ECO:0000318"/>
    <property type="project" value="GO_Central"/>
</dbReference>
<dbReference type="KEGG" id="tca:656872"/>
<accession>D6WY04</accession>
<evidence type="ECO:0000313" key="7">
    <source>
        <dbReference type="EMBL" id="EFA07916.2"/>
    </source>
</evidence>
<feature type="transmembrane region" description="Helical" evidence="5">
    <location>
        <begin position="360"/>
        <end position="380"/>
    </location>
</feature>
<dbReference type="PANTHER" id="PTHR11662">
    <property type="entry name" value="SOLUTE CARRIER FAMILY 17"/>
    <property type="match status" value="1"/>
</dbReference>
<evidence type="ECO:0000313" key="8">
    <source>
        <dbReference type="Proteomes" id="UP000007266"/>
    </source>
</evidence>
<dbReference type="GO" id="GO:0005886">
    <property type="term" value="C:plasma membrane"/>
    <property type="evidence" value="ECO:0000318"/>
    <property type="project" value="GO_Central"/>
</dbReference>
<protein>
    <submittedName>
        <fullName evidence="7">Inorganic phosphate cotransporter-like Protein</fullName>
    </submittedName>
</protein>
<evidence type="ECO:0000256" key="1">
    <source>
        <dbReference type="ARBA" id="ARBA00004141"/>
    </source>
</evidence>
<reference evidence="7 8" key="2">
    <citation type="journal article" date="2010" name="Nucleic Acids Res.">
        <title>BeetleBase in 2010: revisions to provide comprehensive genomic information for Tribolium castaneum.</title>
        <authorList>
            <person name="Kim H.S."/>
            <person name="Murphy T."/>
            <person name="Xia J."/>
            <person name="Caragea D."/>
            <person name="Park Y."/>
            <person name="Beeman R.W."/>
            <person name="Lorenzen M.D."/>
            <person name="Butcher S."/>
            <person name="Manak J.R."/>
            <person name="Brown S.J."/>
        </authorList>
    </citation>
    <scope>GENOME REANNOTATION</scope>
    <source>
        <strain evidence="7 8">Georgia GA2</strain>
    </source>
</reference>
<feature type="domain" description="Major facilitator superfamily (MFS) profile" evidence="6">
    <location>
        <begin position="22"/>
        <end position="479"/>
    </location>
</feature>
<feature type="transmembrane region" description="Helical" evidence="5">
    <location>
        <begin position="207"/>
        <end position="226"/>
    </location>
</feature>
<dbReference type="InterPro" id="IPR005829">
    <property type="entry name" value="Sugar_transporter_CS"/>
</dbReference>
<evidence type="ECO:0000256" key="5">
    <source>
        <dbReference type="SAM" id="Phobius"/>
    </source>
</evidence>